<comment type="caution">
    <text evidence="5">The sequence shown here is derived from an EMBL/GenBank/DDBJ whole genome shotgun (WGS) entry which is preliminary data.</text>
</comment>
<dbReference type="Pfam" id="PF01695">
    <property type="entry name" value="IstB_IS21"/>
    <property type="match status" value="1"/>
</dbReference>
<dbReference type="PANTHER" id="PTHR30050:SF4">
    <property type="entry name" value="ATP-BINDING PROTEIN RV3427C IN INSERTION SEQUENCE-RELATED"/>
    <property type="match status" value="1"/>
</dbReference>
<evidence type="ECO:0000256" key="1">
    <source>
        <dbReference type="ARBA" id="ARBA00008059"/>
    </source>
</evidence>
<keyword evidence="3" id="KW-0067">ATP-binding</keyword>
<dbReference type="SMART" id="SM00382">
    <property type="entry name" value="AAA"/>
    <property type="match status" value="1"/>
</dbReference>
<evidence type="ECO:0000313" key="5">
    <source>
        <dbReference type="EMBL" id="MPM43023.1"/>
    </source>
</evidence>
<keyword evidence="2" id="KW-0547">Nucleotide-binding</keyword>
<dbReference type="EMBL" id="VSSQ01009946">
    <property type="protein sequence ID" value="MPM43023.1"/>
    <property type="molecule type" value="Genomic_DNA"/>
</dbReference>
<name>A0A644ZWK0_9ZZZZ</name>
<dbReference type="PANTHER" id="PTHR30050">
    <property type="entry name" value="CHROMOSOMAL REPLICATION INITIATOR PROTEIN DNAA"/>
    <property type="match status" value="1"/>
</dbReference>
<sequence length="241" mass="27656">MNNQETIDHLEGLKLKGMAQTFKASLNLPVQERPTAEQLVGKMAEAELFYRNQRRTEMYLKTSKLRYNAVMEEVICSAERNFTKDQLLALSDCSFINKAENLLIEGKTGCGKSYLACALGRQACYLGYRVEYFSMNKFVEKIALSKIDGTLLKVINHIEKNDLIIFDDFGLQPLDNNSRLALLQIFEDCYERKAVIITSQLPIKKWYDYIGEPTLADAIMDRLTSNANRIELKGESMRRKK</sequence>
<dbReference type="GO" id="GO:0006260">
    <property type="term" value="P:DNA replication"/>
    <property type="evidence" value="ECO:0007669"/>
    <property type="project" value="TreeGrafter"/>
</dbReference>
<dbReference type="PIRSF" id="PIRSF003073">
    <property type="entry name" value="DNAC_TnpB_IstB"/>
    <property type="match status" value="1"/>
</dbReference>
<protein>
    <submittedName>
        <fullName evidence="5">IS21 family transposase ISBmu3</fullName>
    </submittedName>
</protein>
<comment type="similarity">
    <text evidence="1">Belongs to the IS21/IS1162 putative ATP-binding protein family.</text>
</comment>
<dbReference type="Gene3D" id="3.40.50.300">
    <property type="entry name" value="P-loop containing nucleotide triphosphate hydrolases"/>
    <property type="match status" value="1"/>
</dbReference>
<dbReference type="InterPro" id="IPR028350">
    <property type="entry name" value="DNAC/IstB-like"/>
</dbReference>
<evidence type="ECO:0000256" key="3">
    <source>
        <dbReference type="ARBA" id="ARBA00022840"/>
    </source>
</evidence>
<dbReference type="SUPFAM" id="SSF52540">
    <property type="entry name" value="P-loop containing nucleoside triphosphate hydrolases"/>
    <property type="match status" value="1"/>
</dbReference>
<dbReference type="InterPro" id="IPR047661">
    <property type="entry name" value="IstB"/>
</dbReference>
<proteinExistence type="inferred from homology"/>
<gene>
    <name evidence="5" type="ORF">SDC9_89695</name>
</gene>
<dbReference type="CDD" id="cd00009">
    <property type="entry name" value="AAA"/>
    <property type="match status" value="1"/>
</dbReference>
<dbReference type="AlphaFoldDB" id="A0A644ZWK0"/>
<accession>A0A644ZWK0</accession>
<dbReference type="NCBIfam" id="NF038214">
    <property type="entry name" value="IS21_help_AAA"/>
    <property type="match status" value="1"/>
</dbReference>
<evidence type="ECO:0000259" key="4">
    <source>
        <dbReference type="SMART" id="SM00382"/>
    </source>
</evidence>
<feature type="domain" description="AAA+ ATPase" evidence="4">
    <location>
        <begin position="98"/>
        <end position="234"/>
    </location>
</feature>
<evidence type="ECO:0000256" key="2">
    <source>
        <dbReference type="ARBA" id="ARBA00022741"/>
    </source>
</evidence>
<dbReference type="InterPro" id="IPR027417">
    <property type="entry name" value="P-loop_NTPase"/>
</dbReference>
<dbReference type="InterPro" id="IPR003593">
    <property type="entry name" value="AAA+_ATPase"/>
</dbReference>
<dbReference type="InterPro" id="IPR002611">
    <property type="entry name" value="IstB_ATP-bd"/>
</dbReference>
<organism evidence="5">
    <name type="scientific">bioreactor metagenome</name>
    <dbReference type="NCBI Taxonomy" id="1076179"/>
    <lineage>
        <taxon>unclassified sequences</taxon>
        <taxon>metagenomes</taxon>
        <taxon>ecological metagenomes</taxon>
    </lineage>
</organism>
<dbReference type="GO" id="GO:0005524">
    <property type="term" value="F:ATP binding"/>
    <property type="evidence" value="ECO:0007669"/>
    <property type="project" value="UniProtKB-KW"/>
</dbReference>
<reference evidence="5" key="1">
    <citation type="submission" date="2019-08" db="EMBL/GenBank/DDBJ databases">
        <authorList>
            <person name="Kucharzyk K."/>
            <person name="Murdoch R.W."/>
            <person name="Higgins S."/>
            <person name="Loffler F."/>
        </authorList>
    </citation>
    <scope>NUCLEOTIDE SEQUENCE</scope>
</reference>